<keyword evidence="8 11" id="KW-0547">Nucleotide-binding</keyword>
<keyword evidence="7 11" id="KW-0808">Transferase</keyword>
<comment type="catalytic activity">
    <reaction evidence="10 11">
        <text>L-seryl-[protein] + UDP-N-acetyl-alpha-D-glucosamine = 3-O-[N-acetyl-alpha-D-glucosaminyl]-L-seryl-[protein] + UDP + H(+)</text>
        <dbReference type="Rhea" id="RHEA:59872"/>
        <dbReference type="Rhea" id="RHEA-COMP:9863"/>
        <dbReference type="Rhea" id="RHEA-COMP:15471"/>
        <dbReference type="ChEBI" id="CHEBI:15378"/>
        <dbReference type="ChEBI" id="CHEBI:29999"/>
        <dbReference type="ChEBI" id="CHEBI:57705"/>
        <dbReference type="ChEBI" id="CHEBI:58223"/>
        <dbReference type="ChEBI" id="CHEBI:143279"/>
    </reaction>
</comment>
<evidence type="ECO:0000256" key="7">
    <source>
        <dbReference type="ARBA" id="ARBA00022679"/>
    </source>
</evidence>
<dbReference type="Gene3D" id="3.40.50.2000">
    <property type="entry name" value="Glycogen Phosphorylase B"/>
    <property type="match status" value="2"/>
</dbReference>
<evidence type="ECO:0000256" key="8">
    <source>
        <dbReference type="ARBA" id="ARBA00022741"/>
    </source>
</evidence>
<dbReference type="SUPFAM" id="SSF53756">
    <property type="entry name" value="UDP-Glycosyltransferase/glycogen phosphorylase"/>
    <property type="match status" value="1"/>
</dbReference>
<feature type="binding site" evidence="11">
    <location>
        <position position="244"/>
    </location>
    <ligand>
        <name>N-acetyl-D-glucosamine</name>
        <dbReference type="ChEBI" id="CHEBI:506227"/>
    </ligand>
</feature>
<dbReference type="HAMAP" id="MF_01472">
    <property type="entry name" value="GtfA"/>
    <property type="match status" value="1"/>
</dbReference>
<keyword evidence="6 11" id="KW-0328">Glycosyltransferase</keyword>
<feature type="binding site" evidence="11">
    <location>
        <begin position="386"/>
        <end position="387"/>
    </location>
    <ligand>
        <name>UDP</name>
        <dbReference type="ChEBI" id="CHEBI:58223"/>
    </ligand>
</feature>
<dbReference type="InterPro" id="IPR001296">
    <property type="entry name" value="Glyco_trans_1"/>
</dbReference>
<dbReference type="EMBL" id="AYYN01000067">
    <property type="protein sequence ID" value="KRM75367.1"/>
    <property type="molecule type" value="Genomic_DNA"/>
</dbReference>
<comment type="subcellular location">
    <subcellularLocation>
        <location evidence="1 11">Cell membrane</location>
        <topology evidence="1 11">Peripheral membrane protein</topology>
    </subcellularLocation>
    <subcellularLocation>
        <location evidence="11">Cytoplasm</location>
    </subcellularLocation>
    <text evidence="11">Cell membrane association requires GtfB.</text>
</comment>
<reference evidence="14 15" key="1">
    <citation type="journal article" date="2015" name="Genome Announc.">
        <title>Expanding the biotechnology potential of lactobacilli through comparative genomics of 213 strains and associated genera.</title>
        <authorList>
            <person name="Sun Z."/>
            <person name="Harris H.M."/>
            <person name="McCann A."/>
            <person name="Guo C."/>
            <person name="Argimon S."/>
            <person name="Zhang W."/>
            <person name="Yang X."/>
            <person name="Jeffery I.B."/>
            <person name="Cooney J.C."/>
            <person name="Kagawa T.F."/>
            <person name="Liu W."/>
            <person name="Song Y."/>
            <person name="Salvetti E."/>
            <person name="Wrobel A."/>
            <person name="Rasinkangas P."/>
            <person name="Parkhill J."/>
            <person name="Rea M.C."/>
            <person name="O'Sullivan O."/>
            <person name="Ritari J."/>
            <person name="Douillard F.P."/>
            <person name="Paul Ross R."/>
            <person name="Yang R."/>
            <person name="Briner A.E."/>
            <person name="Felis G.E."/>
            <person name="de Vos W.M."/>
            <person name="Barrangou R."/>
            <person name="Klaenhammer T.R."/>
            <person name="Caufield P.W."/>
            <person name="Cui Y."/>
            <person name="Zhang H."/>
            <person name="O'Toole P.W."/>
        </authorList>
    </citation>
    <scope>NUCLEOTIDE SEQUENCE [LARGE SCALE GENOMIC DNA]</scope>
    <source>
        <strain evidence="14 15">DSM 20452</strain>
    </source>
</reference>
<comment type="similarity">
    <text evidence="3 11">Belongs to the glycosyltransferase group 1 family. Glycosyltransferase 4 subfamily.</text>
</comment>
<dbReference type="FunFam" id="3.40.50.2000:FF:000196">
    <property type="entry name" value="UDP-N-acetylglucosamine--peptide N-acetylglucosaminyltransferase GtfA subunit"/>
    <property type="match status" value="1"/>
</dbReference>
<dbReference type="Pfam" id="PF00534">
    <property type="entry name" value="Glycos_transf_1"/>
    <property type="match status" value="1"/>
</dbReference>
<gene>
    <name evidence="11" type="primary">gtfA</name>
    <name evidence="14" type="ORF">FC48_GL000157</name>
</gene>
<accession>A0A0R2B885</accession>
<evidence type="ECO:0000256" key="5">
    <source>
        <dbReference type="ARBA" id="ARBA00022490"/>
    </source>
</evidence>
<evidence type="ECO:0000313" key="14">
    <source>
        <dbReference type="EMBL" id="KRM75367.1"/>
    </source>
</evidence>
<dbReference type="GO" id="GO:0005886">
    <property type="term" value="C:plasma membrane"/>
    <property type="evidence" value="ECO:0007669"/>
    <property type="project" value="UniProtKB-SubCell"/>
</dbReference>
<dbReference type="InterPro" id="IPR014267">
    <property type="entry name" value="GtfA"/>
</dbReference>
<keyword evidence="5 11" id="KW-0963">Cytoplasm</keyword>
<feature type="domain" description="GtfA extended beta-sheet meander" evidence="13">
    <location>
        <begin position="100"/>
        <end position="193"/>
    </location>
</feature>
<evidence type="ECO:0000256" key="9">
    <source>
        <dbReference type="ARBA" id="ARBA00023136"/>
    </source>
</evidence>
<dbReference type="UniPathway" id="UPA00378"/>
<evidence type="ECO:0000256" key="10">
    <source>
        <dbReference type="ARBA" id="ARBA00052053"/>
    </source>
</evidence>
<proteinExistence type="inferred from homology"/>
<dbReference type="GO" id="GO:0005737">
    <property type="term" value="C:cytoplasm"/>
    <property type="evidence" value="ECO:0007669"/>
    <property type="project" value="UniProtKB-SubCell"/>
</dbReference>
<evidence type="ECO:0000259" key="12">
    <source>
        <dbReference type="Pfam" id="PF00534"/>
    </source>
</evidence>
<dbReference type="CDD" id="cd04949">
    <property type="entry name" value="GT4_GtfA-like"/>
    <property type="match status" value="1"/>
</dbReference>
<dbReference type="PATRIC" id="fig|1423772.3.peg.171"/>
<dbReference type="PANTHER" id="PTHR12526:SF629">
    <property type="entry name" value="TEICHURONIC ACID BIOSYNTHESIS GLYCOSYLTRANSFERASE TUAH-RELATED"/>
    <property type="match status" value="1"/>
</dbReference>
<evidence type="ECO:0000256" key="11">
    <source>
        <dbReference type="HAMAP-Rule" id="MF_01472"/>
    </source>
</evidence>
<evidence type="ECO:0000256" key="3">
    <source>
        <dbReference type="ARBA" id="ARBA00009481"/>
    </source>
</evidence>
<feature type="binding site" evidence="11">
    <location>
        <begin position="16"/>
        <end position="19"/>
    </location>
    <ligand>
        <name>UDP</name>
        <dbReference type="ChEBI" id="CHEBI:58223"/>
    </ligand>
</feature>
<dbReference type="RefSeq" id="WP_056959009.1">
    <property type="nucleotide sequence ID" value="NZ_AYYN01000067.1"/>
</dbReference>
<sequence>MTVYSFNQGIGWASSGVEYAQAYRAKVFADLGVDAKFVFTDLILSENLQTLTSNIGFKDEQIIWLYQYFTDIKIAPSSYTLEQLQASLRYTEREGEFETVNERIVRLRFPKEDQYATVYLKKGTSDIVDRVEHVSKNYLIRKDYYTYTRLLTEYYAPFENKATVYLRRFYNEDGSTAYEQVVGPTQTLYRFKDQVLYSKNEFIEYFIKQLHLTAQDILIIDRATELGQAAFVAHEPAKLGVVVHAEHFSDNVTDDNYILWNNYYEYQFDNADEIDFFITATAKQKELLERHFAKYQGKSPKVVAIPVGSLAQLHQPVTSRRPYSLITASRLASEKHIDWLIEAVVMAKQYLPELTFDIYGEGGQRQLLEELIAKHQASDYIKLKGHHDLEQIYTQYEAYVTASTSEGFGLTLMEAVGSGLAMIGLDVRYGNQTFIEPGQNGYLLEYTGKKDQKQTIDRLAKAIVELFTKVDLAKSHQASYALAQEYLTSEVEQKWHQLLGGMTNA</sequence>
<dbReference type="GO" id="GO:0000166">
    <property type="term" value="F:nucleotide binding"/>
    <property type="evidence" value="ECO:0007669"/>
    <property type="project" value="UniProtKB-KW"/>
</dbReference>
<evidence type="ECO:0000256" key="6">
    <source>
        <dbReference type="ARBA" id="ARBA00022676"/>
    </source>
</evidence>
<evidence type="ECO:0000256" key="4">
    <source>
        <dbReference type="ARBA" id="ARBA00022475"/>
    </source>
</evidence>
<evidence type="ECO:0000313" key="15">
    <source>
        <dbReference type="Proteomes" id="UP000051612"/>
    </source>
</evidence>
<name>A0A0R2B885_9LACO</name>
<evidence type="ECO:0000256" key="1">
    <source>
        <dbReference type="ARBA" id="ARBA00004202"/>
    </source>
</evidence>
<dbReference type="GO" id="GO:0017122">
    <property type="term" value="C:protein N-acetylglucosaminyltransferase complex"/>
    <property type="evidence" value="ECO:0007669"/>
    <property type="project" value="UniProtKB-UniRule"/>
</dbReference>
<keyword evidence="4 11" id="KW-1003">Cell membrane</keyword>
<dbReference type="NCBIfam" id="TIGR02918">
    <property type="entry name" value="accessory Sec system glycosyltransferase GtfA"/>
    <property type="match status" value="1"/>
</dbReference>
<dbReference type="InterPro" id="IPR054396">
    <property type="entry name" value="GtfA_EBD"/>
</dbReference>
<feature type="domain" description="Glycosyl transferase family 1" evidence="12">
    <location>
        <begin position="322"/>
        <end position="460"/>
    </location>
</feature>
<dbReference type="PANTHER" id="PTHR12526">
    <property type="entry name" value="GLYCOSYLTRANSFERASE"/>
    <property type="match status" value="1"/>
</dbReference>
<keyword evidence="9 11" id="KW-0472">Membrane</keyword>
<evidence type="ECO:0000256" key="2">
    <source>
        <dbReference type="ARBA" id="ARBA00004922"/>
    </source>
</evidence>
<evidence type="ECO:0000259" key="13">
    <source>
        <dbReference type="Pfam" id="PF22145"/>
    </source>
</evidence>
<comment type="subunit">
    <text evidence="11">Forms a heterotetramer with 2 subunits each of GtfA and GtfB. Part of the accessory SecA2/SecY2 protein translocation apparatus.</text>
</comment>
<dbReference type="EC" id="2.4.1.-" evidence="11"/>
<organism evidence="14 15">
    <name type="scientific">Ligilactobacillus murinus DSM 20452 = NBRC 14221</name>
    <dbReference type="NCBI Taxonomy" id="1423772"/>
    <lineage>
        <taxon>Bacteria</taxon>
        <taxon>Bacillati</taxon>
        <taxon>Bacillota</taxon>
        <taxon>Bacilli</taxon>
        <taxon>Lactobacillales</taxon>
        <taxon>Lactobacillaceae</taxon>
        <taxon>Ligilactobacillus</taxon>
    </lineage>
</organism>
<dbReference type="GO" id="GO:0016757">
    <property type="term" value="F:glycosyltransferase activity"/>
    <property type="evidence" value="ECO:0007669"/>
    <property type="project" value="UniProtKB-UniRule"/>
</dbReference>
<dbReference type="AlphaFoldDB" id="A0A0R2B885"/>
<feature type="binding site" evidence="11">
    <location>
        <begin position="406"/>
        <end position="409"/>
    </location>
    <ligand>
        <name>N-acetyl-D-glucosamine</name>
        <dbReference type="ChEBI" id="CHEBI:506227"/>
    </ligand>
</feature>
<protein>
    <recommendedName>
        <fullName evidence="11">UDP-N-acetylglucosamine--peptide N-acetylglucosaminyltransferase GtfA subunit</fullName>
        <ecNumber evidence="11">2.4.1.-</ecNumber>
    </recommendedName>
    <alternativeName>
        <fullName evidence="11">Glycosyltransferase GtfA</fullName>
    </alternativeName>
</protein>
<comment type="pathway">
    <text evidence="2 11">Protein modification; protein glycosylation.</text>
</comment>
<comment type="caution">
    <text evidence="14">The sequence shown here is derived from an EMBL/GenBank/DDBJ whole genome shotgun (WGS) entry which is preliminary data.</text>
</comment>
<comment type="function">
    <text evidence="11">Required for polymorphic O-glycosylation of the serine-rich repeat protein in this bacteria. Catalyzes the first step in glycosylation by transferring N-acetylglucosamine from UDP-GlcNAc to serine residues in the substrate protein. Part of the accessory SecA2/SecY2 system specifically required to export serine-rich repeat cell wall proteins usually encoded upstream in the same operon.</text>
</comment>
<dbReference type="Proteomes" id="UP000051612">
    <property type="component" value="Unassembled WGS sequence"/>
</dbReference>
<dbReference type="Pfam" id="PF22145">
    <property type="entry name" value="GtfA_EBD"/>
    <property type="match status" value="1"/>
</dbReference>